<dbReference type="Proteomes" id="UP000800096">
    <property type="component" value="Unassembled WGS sequence"/>
</dbReference>
<evidence type="ECO:0008006" key="3">
    <source>
        <dbReference type="Google" id="ProtNLM"/>
    </source>
</evidence>
<accession>A0A6A5QLR3</accession>
<dbReference type="AlphaFoldDB" id="A0A6A5QLR3"/>
<dbReference type="Gene3D" id="1.25.40.20">
    <property type="entry name" value="Ankyrin repeat-containing domain"/>
    <property type="match status" value="1"/>
</dbReference>
<sequence length="421" mass="47455">MSILDIPNEIFDEIVRYAIEENGVNGIIPLRSGCRSLRDKVDDLIFIETSITELKTSKYIGYIKNNVEGYLFGQVLKPAGPDVQPELPAIVHKMTDYLCSALELTSLEDRMSCQKRLCVEFCHYYGRGRILRLLWSESAVALANLPNNDSSNLPNAYKRLAAILLRAYHLRDDLQTGSLLRIPTFNNNCATLLAYAVRTENTVLLDLIIEHCRDTIKVSLGLKDALELALKRSRVDFACKILSVMKTSDLIQKHIYIRLLDLAIPLANPECVKKITELCPAGLVLLQKHYTSVLKSSSLEMVTALFEIGKIGVNDALLDGLPIETACRAGNMEVIRGLLNAGARVPDAVLSRALKHDKWDVLYCLWRHGYPLPTMDKWPRNCSQSSYDHLCMMKIAEGAERQPLPSHTEFKWMGWQALRNL</sequence>
<name>A0A6A5QLR3_AMPQU</name>
<organism evidence="1 2">
    <name type="scientific">Ampelomyces quisqualis</name>
    <name type="common">Powdery mildew agent</name>
    <dbReference type="NCBI Taxonomy" id="50730"/>
    <lineage>
        <taxon>Eukaryota</taxon>
        <taxon>Fungi</taxon>
        <taxon>Dikarya</taxon>
        <taxon>Ascomycota</taxon>
        <taxon>Pezizomycotina</taxon>
        <taxon>Dothideomycetes</taxon>
        <taxon>Pleosporomycetidae</taxon>
        <taxon>Pleosporales</taxon>
        <taxon>Pleosporineae</taxon>
        <taxon>Phaeosphaeriaceae</taxon>
        <taxon>Ampelomyces</taxon>
    </lineage>
</organism>
<dbReference type="SUPFAM" id="SSF48403">
    <property type="entry name" value="Ankyrin repeat"/>
    <property type="match status" value="1"/>
</dbReference>
<gene>
    <name evidence="1" type="ORF">BDU57DRAFT_574590</name>
</gene>
<evidence type="ECO:0000313" key="1">
    <source>
        <dbReference type="EMBL" id="KAF1916535.1"/>
    </source>
</evidence>
<keyword evidence="2" id="KW-1185">Reference proteome</keyword>
<dbReference type="InterPro" id="IPR036770">
    <property type="entry name" value="Ankyrin_rpt-contain_sf"/>
</dbReference>
<reference evidence="1" key="1">
    <citation type="journal article" date="2020" name="Stud. Mycol.">
        <title>101 Dothideomycetes genomes: a test case for predicting lifestyles and emergence of pathogens.</title>
        <authorList>
            <person name="Haridas S."/>
            <person name="Albert R."/>
            <person name="Binder M."/>
            <person name="Bloem J."/>
            <person name="Labutti K."/>
            <person name="Salamov A."/>
            <person name="Andreopoulos B."/>
            <person name="Baker S."/>
            <person name="Barry K."/>
            <person name="Bills G."/>
            <person name="Bluhm B."/>
            <person name="Cannon C."/>
            <person name="Castanera R."/>
            <person name="Culley D."/>
            <person name="Daum C."/>
            <person name="Ezra D."/>
            <person name="Gonzalez J."/>
            <person name="Henrissat B."/>
            <person name="Kuo A."/>
            <person name="Liang C."/>
            <person name="Lipzen A."/>
            <person name="Lutzoni F."/>
            <person name="Magnuson J."/>
            <person name="Mondo S."/>
            <person name="Nolan M."/>
            <person name="Ohm R."/>
            <person name="Pangilinan J."/>
            <person name="Park H.-J."/>
            <person name="Ramirez L."/>
            <person name="Alfaro M."/>
            <person name="Sun H."/>
            <person name="Tritt A."/>
            <person name="Yoshinaga Y."/>
            <person name="Zwiers L.-H."/>
            <person name="Turgeon B."/>
            <person name="Goodwin S."/>
            <person name="Spatafora J."/>
            <person name="Crous P."/>
            <person name="Grigoriev I."/>
        </authorList>
    </citation>
    <scope>NUCLEOTIDE SEQUENCE</scope>
    <source>
        <strain evidence="1">HMLAC05119</strain>
    </source>
</reference>
<dbReference type="OrthoDB" id="3671334at2759"/>
<proteinExistence type="predicted"/>
<protein>
    <recommendedName>
        <fullName evidence="3">Ankyrin repeat-containing domain protein</fullName>
    </recommendedName>
</protein>
<evidence type="ECO:0000313" key="2">
    <source>
        <dbReference type="Proteomes" id="UP000800096"/>
    </source>
</evidence>
<dbReference type="EMBL" id="ML979135">
    <property type="protein sequence ID" value="KAF1916535.1"/>
    <property type="molecule type" value="Genomic_DNA"/>
</dbReference>